<dbReference type="Gene3D" id="2.160.10.10">
    <property type="entry name" value="Hexapeptide repeat proteins"/>
    <property type="match status" value="1"/>
</dbReference>
<comment type="similarity">
    <text evidence="1">Belongs to the transferase hexapeptide repeat family.</text>
</comment>
<gene>
    <name evidence="4" type="ORF">PQG89_08965</name>
</gene>
<dbReference type="RefSeq" id="WP_272697562.1">
    <property type="nucleotide sequence ID" value="NZ_CAOJXY010000012.1"/>
</dbReference>
<evidence type="ECO:0000313" key="5">
    <source>
        <dbReference type="Proteomes" id="UP001213646"/>
    </source>
</evidence>
<dbReference type="PANTHER" id="PTHR42811">
    <property type="entry name" value="SERINE ACETYLTRANSFERASE"/>
    <property type="match status" value="1"/>
</dbReference>
<dbReference type="GO" id="GO:0016746">
    <property type="term" value="F:acyltransferase activity"/>
    <property type="evidence" value="ECO:0007669"/>
    <property type="project" value="UniProtKB-KW"/>
</dbReference>
<protein>
    <submittedName>
        <fullName evidence="4">Serine acetyltransferase</fullName>
    </submittedName>
</protein>
<sequence>MLIDLLNRDIKYIIFFPLLMSYLLKGKNVRKVQDDLDSALRLCPWHSSLNRTKAFMNYICFLPEWRTLYLFRLKKVGKVLSFFYPNHLLLFIRCSQIEGGLFIQHGHSTRIECKSIGKNCQIWHNVTIGKKYSGGEFPTIGNNVKISTGACVLGDIRIGNNVTIGANAVVLKDIPDNCIAVGVPAKIISKDNSQY</sequence>
<dbReference type="InterPro" id="IPR001451">
    <property type="entry name" value="Hexapep"/>
</dbReference>
<evidence type="ECO:0000256" key="3">
    <source>
        <dbReference type="ARBA" id="ARBA00023315"/>
    </source>
</evidence>
<dbReference type="InterPro" id="IPR045304">
    <property type="entry name" value="LbH_SAT"/>
</dbReference>
<name>A0AAW6I2V7_9BACT</name>
<evidence type="ECO:0000313" key="4">
    <source>
        <dbReference type="EMBL" id="MDC7149555.1"/>
    </source>
</evidence>
<keyword evidence="2" id="KW-0808">Transferase</keyword>
<evidence type="ECO:0000256" key="2">
    <source>
        <dbReference type="ARBA" id="ARBA00022679"/>
    </source>
</evidence>
<dbReference type="Pfam" id="PF00132">
    <property type="entry name" value="Hexapep"/>
    <property type="match status" value="1"/>
</dbReference>
<proteinExistence type="inferred from homology"/>
<evidence type="ECO:0000256" key="1">
    <source>
        <dbReference type="ARBA" id="ARBA00007274"/>
    </source>
</evidence>
<dbReference type="EMBL" id="JAQPYX010000076">
    <property type="protein sequence ID" value="MDC7149555.1"/>
    <property type="molecule type" value="Genomic_DNA"/>
</dbReference>
<dbReference type="InterPro" id="IPR011004">
    <property type="entry name" value="Trimer_LpxA-like_sf"/>
</dbReference>
<keyword evidence="3" id="KW-0012">Acyltransferase</keyword>
<dbReference type="SUPFAM" id="SSF51161">
    <property type="entry name" value="Trimeric LpxA-like enzymes"/>
    <property type="match status" value="1"/>
</dbReference>
<dbReference type="CDD" id="cd03354">
    <property type="entry name" value="LbH_SAT"/>
    <property type="match status" value="1"/>
</dbReference>
<organism evidence="4 5">
    <name type="scientific">Parabacteroides johnsonii</name>
    <dbReference type="NCBI Taxonomy" id="387661"/>
    <lineage>
        <taxon>Bacteria</taxon>
        <taxon>Pseudomonadati</taxon>
        <taxon>Bacteroidota</taxon>
        <taxon>Bacteroidia</taxon>
        <taxon>Bacteroidales</taxon>
        <taxon>Tannerellaceae</taxon>
        <taxon>Parabacteroides</taxon>
    </lineage>
</organism>
<comment type="caution">
    <text evidence="4">The sequence shown here is derived from an EMBL/GenBank/DDBJ whole genome shotgun (WGS) entry which is preliminary data.</text>
</comment>
<dbReference type="Proteomes" id="UP001213646">
    <property type="component" value="Unassembled WGS sequence"/>
</dbReference>
<accession>A0AAW6I2V7</accession>
<dbReference type="AlphaFoldDB" id="A0AAW6I2V7"/>
<reference evidence="4" key="1">
    <citation type="submission" date="2023-01" db="EMBL/GenBank/DDBJ databases">
        <title>Exploring GABA producing Bacteroides strains toward improving mental health.</title>
        <authorList>
            <person name="Yousuf B."/>
            <person name="Bouhlel N.E."/>
            <person name="Mottawea W."/>
            <person name="Hammami R."/>
        </authorList>
    </citation>
    <scope>NUCLEOTIDE SEQUENCE</scope>
    <source>
        <strain evidence="4">UO.H1047</strain>
    </source>
</reference>